<feature type="domain" description="Dinitrogenase iron-molybdenum cofactor biosynthesis" evidence="1">
    <location>
        <begin position="23"/>
        <end position="118"/>
    </location>
</feature>
<dbReference type="InterPro" id="IPR003731">
    <property type="entry name" value="Di-Nase_FeMo-co_biosynth"/>
</dbReference>
<sequence length="133" mass="14000">MSDSFTEPMIGPVSTVLIPVTTDGQVEPRFGRAPRVAVVNVSDGVITRWQEFPVGWDVAHDAGTEGSHHARIVRFLNEHRVDTIIAEHMGAGMRRVVGRMGILLLPTPGGNARAAVATALAVAAAGDAGADPR</sequence>
<dbReference type="AlphaFoldDB" id="A0A1L7RQM1"/>
<dbReference type="EMBL" id="LK995525">
    <property type="protein sequence ID" value="CED91848.1"/>
    <property type="molecule type" value="Genomic_DNA"/>
</dbReference>
<dbReference type="Gene3D" id="3.30.420.130">
    <property type="entry name" value="Dinitrogenase iron-molybdenum cofactor biosynthesis domain"/>
    <property type="match status" value="1"/>
</dbReference>
<dbReference type="InterPro" id="IPR036105">
    <property type="entry name" value="DiNase_FeMo-co_biosyn_sf"/>
</dbReference>
<accession>A0A1L7RQM1</accession>
<gene>
    <name evidence="2" type="ORF">AAM4_2016</name>
</gene>
<evidence type="ECO:0000259" key="1">
    <source>
        <dbReference type="Pfam" id="PF02579"/>
    </source>
</evidence>
<proteinExistence type="predicted"/>
<dbReference type="Pfam" id="PF02579">
    <property type="entry name" value="Nitro_FeMo-Co"/>
    <property type="match status" value="1"/>
</dbReference>
<name>A0A1L7RQM1_9ACTO</name>
<dbReference type="RefSeq" id="WP_199912485.1">
    <property type="nucleotide sequence ID" value="NZ_LK995525.1"/>
</dbReference>
<evidence type="ECO:0000313" key="2">
    <source>
        <dbReference type="EMBL" id="CED91848.1"/>
    </source>
</evidence>
<protein>
    <submittedName>
        <fullName evidence="2">Dinitrogenase iron-molybdenum cofactor</fullName>
    </submittedName>
</protein>
<reference evidence="2" key="1">
    <citation type="submission" date="2014-07" db="EMBL/GenBank/DDBJ databases">
        <authorList>
            <person name="Zhang J.E."/>
            <person name="Yang H."/>
            <person name="Guo J."/>
            <person name="Deng Z."/>
            <person name="Luo H."/>
            <person name="Luo M."/>
            <person name="Zhao B."/>
        </authorList>
    </citation>
    <scope>NUCLEOTIDE SEQUENCE</scope>
    <source>
        <strain evidence="2">AM4</strain>
    </source>
</reference>
<organism evidence="2">
    <name type="scientific">Actinomyces succiniciruminis</name>
    <dbReference type="NCBI Taxonomy" id="1522002"/>
    <lineage>
        <taxon>Bacteria</taxon>
        <taxon>Bacillati</taxon>
        <taxon>Actinomycetota</taxon>
        <taxon>Actinomycetes</taxon>
        <taxon>Actinomycetales</taxon>
        <taxon>Actinomycetaceae</taxon>
        <taxon>Actinomyces</taxon>
    </lineage>
</organism>
<dbReference type="SUPFAM" id="SSF53146">
    <property type="entry name" value="Nitrogenase accessory factor-like"/>
    <property type="match status" value="1"/>
</dbReference>